<evidence type="ECO:0000313" key="3">
    <source>
        <dbReference type="EMBL" id="QIP43777.1"/>
    </source>
</evidence>
<keyword evidence="3" id="KW-0614">Plasmid</keyword>
<dbReference type="Proteomes" id="UP000502345">
    <property type="component" value="Plasmid plas1"/>
</dbReference>
<dbReference type="EMBL" id="CP050125">
    <property type="protein sequence ID" value="QIP43777.1"/>
    <property type="molecule type" value="Genomic_DNA"/>
</dbReference>
<feature type="domain" description="Inner membrane protein YgaP-like transmembrane" evidence="2">
    <location>
        <begin position="12"/>
        <end position="64"/>
    </location>
</feature>
<evidence type="ECO:0000259" key="2">
    <source>
        <dbReference type="Pfam" id="PF11127"/>
    </source>
</evidence>
<dbReference type="InterPro" id="IPR021309">
    <property type="entry name" value="YgaP-like_TM"/>
</dbReference>
<keyword evidence="1" id="KW-1133">Transmembrane helix</keyword>
<feature type="transmembrane region" description="Helical" evidence="1">
    <location>
        <begin position="38"/>
        <end position="62"/>
    </location>
</feature>
<reference evidence="3 4" key="1">
    <citation type="submission" date="2020-03" db="EMBL/GenBank/DDBJ databases">
        <title>Screen low temperature-resistant strains for efficient degradation of petroleum hydrocarbons under the low temperature.</title>
        <authorList>
            <person name="Wang Y."/>
            <person name="Chen J."/>
        </authorList>
    </citation>
    <scope>NUCLEOTIDE SEQUENCE [LARGE SCALE GENOMIC DNA]</scope>
    <source>
        <strain evidence="3 4">KB1</strain>
        <plasmid evidence="3 4">plas1</plasmid>
    </source>
</reference>
<geneLocation type="plasmid" evidence="3 4">
    <name>plas1</name>
</geneLocation>
<evidence type="ECO:0000313" key="4">
    <source>
        <dbReference type="Proteomes" id="UP000502345"/>
    </source>
</evidence>
<proteinExistence type="predicted"/>
<protein>
    <recommendedName>
        <fullName evidence="2">Inner membrane protein YgaP-like transmembrane domain-containing protein</fullName>
    </recommendedName>
</protein>
<sequence>MTIPLVDFMRSTAGRVLRIVVGIALITLAFSVGGAVGILAGVIGAVFVLTGVVNVCLLGPLFSVELRGRPKAS</sequence>
<dbReference type="AlphaFoldDB" id="A0A6G9D3G9"/>
<accession>A0A6G9D3G9</accession>
<gene>
    <name evidence="3" type="ORF">G9444_6534</name>
</gene>
<dbReference type="Pfam" id="PF11127">
    <property type="entry name" value="YgaP-like_TM"/>
    <property type="match status" value="1"/>
</dbReference>
<organism evidence="3 4">
    <name type="scientific">Rhodococcus erythropolis</name>
    <name type="common">Arthrobacter picolinophilus</name>
    <dbReference type="NCBI Taxonomy" id="1833"/>
    <lineage>
        <taxon>Bacteria</taxon>
        <taxon>Bacillati</taxon>
        <taxon>Actinomycetota</taxon>
        <taxon>Actinomycetes</taxon>
        <taxon>Mycobacteriales</taxon>
        <taxon>Nocardiaceae</taxon>
        <taxon>Rhodococcus</taxon>
        <taxon>Rhodococcus erythropolis group</taxon>
    </lineage>
</organism>
<evidence type="ECO:0000256" key="1">
    <source>
        <dbReference type="SAM" id="Phobius"/>
    </source>
</evidence>
<name>A0A6G9D3G9_RHOER</name>
<keyword evidence="1" id="KW-0472">Membrane</keyword>
<keyword evidence="1" id="KW-0812">Transmembrane</keyword>
<feature type="transmembrane region" description="Helical" evidence="1">
    <location>
        <begin position="12"/>
        <end position="32"/>
    </location>
</feature>